<keyword evidence="2" id="KW-0288">FMN</keyword>
<accession>A0ABS2L137</accession>
<feature type="domain" description="Luciferase-like" evidence="6">
    <location>
        <begin position="32"/>
        <end position="391"/>
    </location>
</feature>
<sequence length="463" mass="49760">MSIILGAFQIMNPNGTVGVSWRHPDNTSLGYLTTRYWTTMARQLEEGGFDFLFFADSYGYPTDASGEILDQALIDATNLPMADPITLVSAVAAATTSLGIVVTSSTQVERPPAIARRYGTLDHLTDGRIGWNVVTGAAQASSAALFGEEMMAHDDRYAQAEDHLTICLKLWEGSWADDAVIADMQGGIYADPSRVTQIEHDGVFLSARGVFGVPPGPQRSPLILQAGTSGPGREFAARFAELVFIGGGDTELIAAQIADIRARAESHGRGGAIRFVVGAHFVVGATADEAAAKRATMLEFATLEQASTSYTWLTGIDLLSFPADEPLPDLHTEMGQTALDRYLHPGTSARKTPREILEEFRDNGINGTVFVGDGDGIADEMAVFLEHVGADGFLVQPHITPGTYTDFIAYVVPELRRRGLLPDLPAAASTLRSRLFPETGDHLPFGHPGRAYRRPAREAVSPS</sequence>
<dbReference type="PIRSF" id="PIRSF000337">
    <property type="entry name" value="NTA_MOA"/>
    <property type="match status" value="1"/>
</dbReference>
<evidence type="ECO:0000256" key="5">
    <source>
        <dbReference type="ARBA" id="ARBA00033748"/>
    </source>
</evidence>
<dbReference type="NCBIfam" id="TIGR03860">
    <property type="entry name" value="FMN_nitrolo"/>
    <property type="match status" value="1"/>
</dbReference>
<dbReference type="GO" id="GO:0004497">
    <property type="term" value="F:monooxygenase activity"/>
    <property type="evidence" value="ECO:0007669"/>
    <property type="project" value="UniProtKB-KW"/>
</dbReference>
<comment type="caution">
    <text evidence="7">The sequence shown here is derived from an EMBL/GenBank/DDBJ whole genome shotgun (WGS) entry which is preliminary data.</text>
</comment>
<gene>
    <name evidence="7" type="ORF">JOE66_000423</name>
</gene>
<evidence type="ECO:0000256" key="4">
    <source>
        <dbReference type="ARBA" id="ARBA00023033"/>
    </source>
</evidence>
<organism evidence="7 8">
    <name type="scientific">Subtercola frigoramans</name>
    <dbReference type="NCBI Taxonomy" id="120298"/>
    <lineage>
        <taxon>Bacteria</taxon>
        <taxon>Bacillati</taxon>
        <taxon>Actinomycetota</taxon>
        <taxon>Actinomycetes</taxon>
        <taxon>Micrococcales</taxon>
        <taxon>Microbacteriaceae</taxon>
        <taxon>Subtercola</taxon>
    </lineage>
</organism>
<evidence type="ECO:0000313" key="7">
    <source>
        <dbReference type="EMBL" id="MBM7470789.1"/>
    </source>
</evidence>
<dbReference type="InterPro" id="IPR011251">
    <property type="entry name" value="Luciferase-like_dom"/>
</dbReference>
<keyword evidence="4 7" id="KW-0503">Monooxygenase</keyword>
<evidence type="ECO:0000256" key="2">
    <source>
        <dbReference type="ARBA" id="ARBA00022643"/>
    </source>
</evidence>
<dbReference type="InterPro" id="IPR036661">
    <property type="entry name" value="Luciferase-like_sf"/>
</dbReference>
<reference evidence="7 8" key="1">
    <citation type="submission" date="2021-01" db="EMBL/GenBank/DDBJ databases">
        <title>Sequencing the genomes of 1000 actinobacteria strains.</title>
        <authorList>
            <person name="Klenk H.-P."/>
        </authorList>
    </citation>
    <scope>NUCLEOTIDE SEQUENCE [LARGE SCALE GENOMIC DNA]</scope>
    <source>
        <strain evidence="7 8">DSM 13057</strain>
    </source>
</reference>
<keyword evidence="1" id="KW-0285">Flavoprotein</keyword>
<dbReference type="InterPro" id="IPR016215">
    <property type="entry name" value="NTA_MOA"/>
</dbReference>
<dbReference type="InterPro" id="IPR051260">
    <property type="entry name" value="Diverse_substr_monoxygenases"/>
</dbReference>
<dbReference type="Pfam" id="PF00296">
    <property type="entry name" value="Bac_luciferase"/>
    <property type="match status" value="1"/>
</dbReference>
<proteinExistence type="inferred from homology"/>
<dbReference type="SUPFAM" id="SSF51679">
    <property type="entry name" value="Bacterial luciferase-like"/>
    <property type="match status" value="1"/>
</dbReference>
<dbReference type="RefSeq" id="WP_205106491.1">
    <property type="nucleotide sequence ID" value="NZ_BAAAHT010000018.1"/>
</dbReference>
<keyword evidence="8" id="KW-1185">Reference proteome</keyword>
<comment type="similarity">
    <text evidence="5">Belongs to the NtaA/SnaA/DszA monooxygenase family.</text>
</comment>
<dbReference type="Gene3D" id="3.20.20.30">
    <property type="entry name" value="Luciferase-like domain"/>
    <property type="match status" value="1"/>
</dbReference>
<dbReference type="EMBL" id="JAFBBU010000001">
    <property type="protein sequence ID" value="MBM7470789.1"/>
    <property type="molecule type" value="Genomic_DNA"/>
</dbReference>
<protein>
    <submittedName>
        <fullName evidence="7">FMN-dependent oxidoreductase (Nitrilotriacetate monooxygenase family)</fullName>
    </submittedName>
</protein>
<keyword evidence="3" id="KW-0560">Oxidoreductase</keyword>
<evidence type="ECO:0000256" key="3">
    <source>
        <dbReference type="ARBA" id="ARBA00023002"/>
    </source>
</evidence>
<name>A0ABS2L137_9MICO</name>
<dbReference type="Proteomes" id="UP000776164">
    <property type="component" value="Unassembled WGS sequence"/>
</dbReference>
<dbReference type="PANTHER" id="PTHR30011:SF16">
    <property type="entry name" value="C2H2 FINGER DOMAIN TRANSCRIPTION FACTOR (EUROFUNG)-RELATED"/>
    <property type="match status" value="1"/>
</dbReference>
<evidence type="ECO:0000256" key="1">
    <source>
        <dbReference type="ARBA" id="ARBA00022630"/>
    </source>
</evidence>
<evidence type="ECO:0000313" key="8">
    <source>
        <dbReference type="Proteomes" id="UP000776164"/>
    </source>
</evidence>
<dbReference type="PANTHER" id="PTHR30011">
    <property type="entry name" value="ALKANESULFONATE MONOOXYGENASE-RELATED"/>
    <property type="match status" value="1"/>
</dbReference>
<evidence type="ECO:0000259" key="6">
    <source>
        <dbReference type="Pfam" id="PF00296"/>
    </source>
</evidence>